<keyword evidence="1" id="KW-0812">Transmembrane</keyword>
<protein>
    <recommendedName>
        <fullName evidence="4">ATP synthase F0 subunit 8</fullName>
    </recommendedName>
</protein>
<evidence type="ECO:0008006" key="4">
    <source>
        <dbReference type="Google" id="ProtNLM"/>
    </source>
</evidence>
<gene>
    <name evidence="2" type="ORF">M0R45_036501</name>
</gene>
<keyword evidence="1" id="KW-1133">Transmembrane helix</keyword>
<keyword evidence="3" id="KW-1185">Reference proteome</keyword>
<evidence type="ECO:0000313" key="3">
    <source>
        <dbReference type="Proteomes" id="UP001457282"/>
    </source>
</evidence>
<reference evidence="2 3" key="1">
    <citation type="journal article" date="2023" name="G3 (Bethesda)">
        <title>A chromosome-length genome assembly and annotation of blackberry (Rubus argutus, cv. 'Hillquist').</title>
        <authorList>
            <person name="Bruna T."/>
            <person name="Aryal R."/>
            <person name="Dudchenko O."/>
            <person name="Sargent D.J."/>
            <person name="Mead D."/>
            <person name="Buti M."/>
            <person name="Cavallini A."/>
            <person name="Hytonen T."/>
            <person name="Andres J."/>
            <person name="Pham M."/>
            <person name="Weisz D."/>
            <person name="Mascagni F."/>
            <person name="Usai G."/>
            <person name="Natali L."/>
            <person name="Bassil N."/>
            <person name="Fernandez G.E."/>
            <person name="Lomsadze A."/>
            <person name="Armour M."/>
            <person name="Olukolu B."/>
            <person name="Poorten T."/>
            <person name="Britton C."/>
            <person name="Davik J."/>
            <person name="Ashrafi H."/>
            <person name="Aiden E.L."/>
            <person name="Borodovsky M."/>
            <person name="Worthington M."/>
        </authorList>
    </citation>
    <scope>NUCLEOTIDE SEQUENCE [LARGE SCALE GENOMIC DNA]</scope>
    <source>
        <strain evidence="2">PI 553951</strain>
    </source>
</reference>
<evidence type="ECO:0000313" key="2">
    <source>
        <dbReference type="EMBL" id="KAK9912649.1"/>
    </source>
</evidence>
<feature type="transmembrane region" description="Helical" evidence="1">
    <location>
        <begin position="59"/>
        <end position="81"/>
    </location>
</feature>
<proteinExistence type="predicted"/>
<dbReference type="EMBL" id="JBEDUW010000007">
    <property type="protein sequence ID" value="KAK9912649.1"/>
    <property type="molecule type" value="Genomic_DNA"/>
</dbReference>
<evidence type="ECO:0000256" key="1">
    <source>
        <dbReference type="SAM" id="Phobius"/>
    </source>
</evidence>
<organism evidence="2 3">
    <name type="scientific">Rubus argutus</name>
    <name type="common">Southern blackberry</name>
    <dbReference type="NCBI Taxonomy" id="59490"/>
    <lineage>
        <taxon>Eukaryota</taxon>
        <taxon>Viridiplantae</taxon>
        <taxon>Streptophyta</taxon>
        <taxon>Embryophyta</taxon>
        <taxon>Tracheophyta</taxon>
        <taxon>Spermatophyta</taxon>
        <taxon>Magnoliopsida</taxon>
        <taxon>eudicotyledons</taxon>
        <taxon>Gunneridae</taxon>
        <taxon>Pentapetalae</taxon>
        <taxon>rosids</taxon>
        <taxon>fabids</taxon>
        <taxon>Rosales</taxon>
        <taxon>Rosaceae</taxon>
        <taxon>Rosoideae</taxon>
        <taxon>Rosoideae incertae sedis</taxon>
        <taxon>Rubus</taxon>
    </lineage>
</organism>
<comment type="caution">
    <text evidence="2">The sequence shown here is derived from an EMBL/GenBank/DDBJ whole genome shotgun (WGS) entry which is preliminary data.</text>
</comment>
<name>A0AAW1W0D2_RUBAR</name>
<sequence>MVLRPGGFERAASEHGFWLIRNPARVMTCSGGVELNEMPAAMEARFVVVVVNGDFGADWVAVIVVFAGVWLIWLVWLLIYVDTMELEAKKMESMTGVKGTD</sequence>
<accession>A0AAW1W0D2</accession>
<dbReference type="AlphaFoldDB" id="A0AAW1W0D2"/>
<dbReference type="Proteomes" id="UP001457282">
    <property type="component" value="Unassembled WGS sequence"/>
</dbReference>
<keyword evidence="1" id="KW-0472">Membrane</keyword>